<evidence type="ECO:0000313" key="3">
    <source>
        <dbReference type="EMBL" id="GGO56167.1"/>
    </source>
</evidence>
<evidence type="ECO:0000256" key="1">
    <source>
        <dbReference type="SAM" id="MobiDB-lite"/>
    </source>
</evidence>
<comment type="caution">
    <text evidence="3">The sequence shown here is derived from an EMBL/GenBank/DDBJ whole genome shotgun (WGS) entry which is preliminary data.</text>
</comment>
<organism evidence="3 4">
    <name type="scientific">Streptomyces daqingensis</name>
    <dbReference type="NCBI Taxonomy" id="1472640"/>
    <lineage>
        <taxon>Bacteria</taxon>
        <taxon>Bacillati</taxon>
        <taxon>Actinomycetota</taxon>
        <taxon>Actinomycetes</taxon>
        <taxon>Kitasatosporales</taxon>
        <taxon>Streptomycetaceae</taxon>
        <taxon>Streptomyces</taxon>
    </lineage>
</organism>
<evidence type="ECO:0000256" key="2">
    <source>
        <dbReference type="SAM" id="SignalP"/>
    </source>
</evidence>
<feature type="compositionally biased region" description="Basic and acidic residues" evidence="1">
    <location>
        <begin position="217"/>
        <end position="281"/>
    </location>
</feature>
<feature type="region of interest" description="Disordered" evidence="1">
    <location>
        <begin position="216"/>
        <end position="281"/>
    </location>
</feature>
<name>A0ABQ2MQW0_9ACTN</name>
<dbReference type="Proteomes" id="UP000631535">
    <property type="component" value="Unassembled WGS sequence"/>
</dbReference>
<sequence length="429" mass="45645">MRLAFRMQSSRPRPRSRLRLTAAASCAALLAVSAAACSAAEQLTTGMKVRNAVVKLGEQSAASVTVSVDGSPERARGFLEAARGKPVPRRDALRLSRAELTVAAGSGDEEVPLKEMPGSDAANVAAALNFGGKDIAAVKSVQDKLYLRVSLRSLVRQADGSAKARRTASEIVGLTDDLPSTLGAAKDALDGEWVRVDPEAFDDFARTAEMLAARASLDADREKNRTESEKKQSGDAESPDGKAGDDDGGDGEKSGKARRGEDAERAEAERKSEQARRTREIRDAVTIGSALDGQSQREFVTGVQELLREHAEFSDRGEHDGAERVRLTLPGDKAADDLVSALKPLGAEIDPDRVPDRDVTADLDIRRGQLTTLTLDLDQFTGTGRSLPMRVEFSGGDAVPVTAPGGTKELEPQDLVAALMYGALGTEHF</sequence>
<proteinExistence type="predicted"/>
<dbReference type="EMBL" id="BMMP01000019">
    <property type="protein sequence ID" value="GGO56167.1"/>
    <property type="molecule type" value="Genomic_DNA"/>
</dbReference>
<reference evidence="4" key="1">
    <citation type="journal article" date="2019" name="Int. J. Syst. Evol. Microbiol.">
        <title>The Global Catalogue of Microorganisms (GCM) 10K type strain sequencing project: providing services to taxonomists for standard genome sequencing and annotation.</title>
        <authorList>
            <consortium name="The Broad Institute Genomics Platform"/>
            <consortium name="The Broad Institute Genome Sequencing Center for Infectious Disease"/>
            <person name="Wu L."/>
            <person name="Ma J."/>
        </authorList>
    </citation>
    <scope>NUCLEOTIDE SEQUENCE [LARGE SCALE GENOMIC DNA]</scope>
    <source>
        <strain evidence="4">CGMCC 4.7178</strain>
    </source>
</reference>
<keyword evidence="4" id="KW-1185">Reference proteome</keyword>
<gene>
    <name evidence="3" type="ORF">GCM10012287_49130</name>
</gene>
<feature type="signal peptide" evidence="2">
    <location>
        <begin position="1"/>
        <end position="39"/>
    </location>
</feature>
<accession>A0ABQ2MQW0</accession>
<evidence type="ECO:0000313" key="4">
    <source>
        <dbReference type="Proteomes" id="UP000631535"/>
    </source>
</evidence>
<feature type="chain" id="PRO_5046023341" evidence="2">
    <location>
        <begin position="40"/>
        <end position="429"/>
    </location>
</feature>
<protein>
    <submittedName>
        <fullName evidence="3">Uncharacterized protein</fullName>
    </submittedName>
</protein>
<keyword evidence="2" id="KW-0732">Signal</keyword>